<feature type="transmembrane region" description="Helical" evidence="1">
    <location>
        <begin position="37"/>
        <end position="59"/>
    </location>
</feature>
<dbReference type="PROSITE" id="PS50234">
    <property type="entry name" value="VWFA"/>
    <property type="match status" value="2"/>
</dbReference>
<dbReference type="InterPro" id="IPR036465">
    <property type="entry name" value="vWFA_dom_sf"/>
</dbReference>
<dbReference type="InterPro" id="IPR002035">
    <property type="entry name" value="VWF_A"/>
</dbReference>
<name>A0A914WX52_9BILA</name>
<keyword evidence="1" id="KW-0472">Membrane</keyword>
<dbReference type="Gene3D" id="3.40.50.410">
    <property type="entry name" value="von Willebrand factor, type A domain"/>
    <property type="match status" value="2"/>
</dbReference>
<feature type="transmembrane region" description="Helical" evidence="1">
    <location>
        <begin position="103"/>
        <end position="125"/>
    </location>
</feature>
<organism evidence="3 4">
    <name type="scientific">Plectus sambesii</name>
    <dbReference type="NCBI Taxonomy" id="2011161"/>
    <lineage>
        <taxon>Eukaryota</taxon>
        <taxon>Metazoa</taxon>
        <taxon>Ecdysozoa</taxon>
        <taxon>Nematoda</taxon>
        <taxon>Chromadorea</taxon>
        <taxon>Plectida</taxon>
        <taxon>Plectina</taxon>
        <taxon>Plectoidea</taxon>
        <taxon>Plectidae</taxon>
        <taxon>Plectus</taxon>
    </lineage>
</organism>
<reference evidence="4" key="1">
    <citation type="submission" date="2022-11" db="UniProtKB">
        <authorList>
            <consortium name="WormBaseParasite"/>
        </authorList>
    </citation>
    <scope>IDENTIFICATION</scope>
</reference>
<dbReference type="PANTHER" id="PTHR24020">
    <property type="entry name" value="COLLAGEN ALPHA"/>
    <property type="match status" value="1"/>
</dbReference>
<evidence type="ECO:0000256" key="1">
    <source>
        <dbReference type="SAM" id="Phobius"/>
    </source>
</evidence>
<dbReference type="InterPro" id="IPR050525">
    <property type="entry name" value="ECM_Assembly_Org"/>
</dbReference>
<evidence type="ECO:0000313" key="4">
    <source>
        <dbReference type="WBParaSite" id="PSAMB.scaffold5455size11642.g26643.t1"/>
    </source>
</evidence>
<feature type="domain" description="VWFA" evidence="2">
    <location>
        <begin position="139"/>
        <end position="330"/>
    </location>
</feature>
<keyword evidence="3" id="KW-1185">Reference proteome</keyword>
<dbReference type="SMART" id="SM00327">
    <property type="entry name" value="VWA"/>
    <property type="match status" value="2"/>
</dbReference>
<protein>
    <submittedName>
        <fullName evidence="4">VWFA domain-containing protein</fullName>
    </submittedName>
</protein>
<dbReference type="PANTHER" id="PTHR24020:SF20">
    <property type="entry name" value="PH DOMAIN-CONTAINING PROTEIN"/>
    <property type="match status" value="1"/>
</dbReference>
<dbReference type="WBParaSite" id="PSAMB.scaffold5455size11642.g26643.t1">
    <property type="protein sequence ID" value="PSAMB.scaffold5455size11642.g26643.t1"/>
    <property type="gene ID" value="PSAMB.scaffold5455size11642.g26643"/>
</dbReference>
<dbReference type="CDD" id="cd01450">
    <property type="entry name" value="vWFA_subfamily_ECM"/>
    <property type="match status" value="1"/>
</dbReference>
<evidence type="ECO:0000259" key="2">
    <source>
        <dbReference type="PROSITE" id="PS50234"/>
    </source>
</evidence>
<dbReference type="AlphaFoldDB" id="A0A914WX52"/>
<feature type="domain" description="VWFA" evidence="2">
    <location>
        <begin position="347"/>
        <end position="525"/>
    </location>
</feature>
<keyword evidence="1" id="KW-0812">Transmembrane</keyword>
<accession>A0A914WX52</accession>
<proteinExistence type="predicted"/>
<evidence type="ECO:0000313" key="3">
    <source>
        <dbReference type="Proteomes" id="UP000887566"/>
    </source>
</evidence>
<dbReference type="Proteomes" id="UP000887566">
    <property type="component" value="Unplaced"/>
</dbReference>
<sequence>MSKATKSIHKRYSKLCTLEFFSIKSCCQPNSTGSKVWNVFCYILFPIWMVPFLIFLPVFCIREIIIRRNAAAHSAHGAHSAGASTSPAAAATAAKASAVIIKVAIVAVAAAGVTSAVVAGVVIIATRSSSPDLSCQTLDIMFIIKASRYYYSYDDTNDGLNYTKPFIMSVVDTYNIFPGSRFAWIVVDETSIWVQTPLMNAADFKMKVSNYNYDENENYSDLNSQVALSLLETYSKAIVGRTPVLIFITDDFEIDYDGDEVVARQIANDLRCKLNVKLIGMGIDLDPDDANNLQGLVSDEQKSCVQPYYHDIKDYDSITAVGLLEIQKDVNCAPPPASCDLKQRKLDLVFMLDASMSTSSFQSVKTFVETMLLGYNINQNSTQFGLITIAATAQPQFMLIASQNGGVPALVDPVPYDGSNGQNMTGALTLLTSTFAQPSNGYRNDAQHLVIYITSNAQFTDGDPVQQADRIRQSGSWGIATLAYGTLSGDSNNLIQLSGKNNSCFYPIVNPSDLNTNGLNFLQSVTCSDGLLCSN</sequence>
<keyword evidence="1" id="KW-1133">Transmembrane helix</keyword>
<dbReference type="SUPFAM" id="SSF53300">
    <property type="entry name" value="vWA-like"/>
    <property type="match status" value="2"/>
</dbReference>
<dbReference type="Pfam" id="PF00092">
    <property type="entry name" value="VWA"/>
    <property type="match status" value="1"/>
</dbReference>